<protein>
    <submittedName>
        <fullName evidence="4">Transcription regulator</fullName>
    </submittedName>
</protein>
<dbReference type="PATRIC" id="fig|1423813.3.peg.1913"/>
<keyword evidence="5" id="KW-1185">Reference proteome</keyword>
<gene>
    <name evidence="4" type="ORF">FC26_GL001884</name>
</gene>
<dbReference type="Proteomes" id="UP000051733">
    <property type="component" value="Unassembled WGS sequence"/>
</dbReference>
<evidence type="ECO:0000256" key="2">
    <source>
        <dbReference type="PROSITE-ProRule" id="PRU00335"/>
    </source>
</evidence>
<dbReference type="GO" id="GO:0003677">
    <property type="term" value="F:DNA binding"/>
    <property type="evidence" value="ECO:0007669"/>
    <property type="project" value="UniProtKB-UniRule"/>
</dbReference>
<dbReference type="RefSeq" id="WP_057779236.1">
    <property type="nucleotide sequence ID" value="NZ_AYYY01000029.1"/>
</dbReference>
<evidence type="ECO:0000259" key="3">
    <source>
        <dbReference type="PROSITE" id="PS50977"/>
    </source>
</evidence>
<feature type="domain" description="HTH tetR-type" evidence="3">
    <location>
        <begin position="12"/>
        <end position="72"/>
    </location>
</feature>
<keyword evidence="1 2" id="KW-0238">DNA-binding</keyword>
<accession>A0A0R2ACG8</accession>
<feature type="DNA-binding region" description="H-T-H motif" evidence="2">
    <location>
        <begin position="35"/>
        <end position="54"/>
    </location>
</feature>
<dbReference type="EMBL" id="AYYY01000029">
    <property type="protein sequence ID" value="KRM61334.1"/>
    <property type="molecule type" value="Genomic_DNA"/>
</dbReference>
<organism evidence="4 5">
    <name type="scientific">Paucilactobacillus vaccinostercus DSM 20634</name>
    <dbReference type="NCBI Taxonomy" id="1423813"/>
    <lineage>
        <taxon>Bacteria</taxon>
        <taxon>Bacillati</taxon>
        <taxon>Bacillota</taxon>
        <taxon>Bacilli</taxon>
        <taxon>Lactobacillales</taxon>
        <taxon>Lactobacillaceae</taxon>
        <taxon>Paucilactobacillus</taxon>
    </lineage>
</organism>
<dbReference type="InterPro" id="IPR009057">
    <property type="entry name" value="Homeodomain-like_sf"/>
</dbReference>
<dbReference type="AlphaFoldDB" id="A0A0R2ACG8"/>
<name>A0A0R2ACG8_9LACO</name>
<dbReference type="InterPro" id="IPR001647">
    <property type="entry name" value="HTH_TetR"/>
</dbReference>
<comment type="caution">
    <text evidence="4">The sequence shown here is derived from an EMBL/GenBank/DDBJ whole genome shotgun (WGS) entry which is preliminary data.</text>
</comment>
<evidence type="ECO:0000256" key="1">
    <source>
        <dbReference type="ARBA" id="ARBA00023125"/>
    </source>
</evidence>
<dbReference type="STRING" id="1423813.FC26_GL001884"/>
<reference evidence="4 5" key="1">
    <citation type="journal article" date="2015" name="Genome Announc.">
        <title>Expanding the biotechnology potential of lactobacilli through comparative genomics of 213 strains and associated genera.</title>
        <authorList>
            <person name="Sun Z."/>
            <person name="Harris H.M."/>
            <person name="McCann A."/>
            <person name="Guo C."/>
            <person name="Argimon S."/>
            <person name="Zhang W."/>
            <person name="Yang X."/>
            <person name="Jeffery I.B."/>
            <person name="Cooney J.C."/>
            <person name="Kagawa T.F."/>
            <person name="Liu W."/>
            <person name="Song Y."/>
            <person name="Salvetti E."/>
            <person name="Wrobel A."/>
            <person name="Rasinkangas P."/>
            <person name="Parkhill J."/>
            <person name="Rea M.C."/>
            <person name="O'Sullivan O."/>
            <person name="Ritari J."/>
            <person name="Douillard F.P."/>
            <person name="Paul Ross R."/>
            <person name="Yang R."/>
            <person name="Briner A.E."/>
            <person name="Felis G.E."/>
            <person name="de Vos W.M."/>
            <person name="Barrangou R."/>
            <person name="Klaenhammer T.R."/>
            <person name="Caufield P.W."/>
            <person name="Cui Y."/>
            <person name="Zhang H."/>
            <person name="O'Toole P.W."/>
        </authorList>
    </citation>
    <scope>NUCLEOTIDE SEQUENCE [LARGE SCALE GENOMIC DNA]</scope>
    <source>
        <strain evidence="4 5">DSM 20634</strain>
    </source>
</reference>
<dbReference type="Gene3D" id="1.10.357.10">
    <property type="entry name" value="Tetracycline Repressor, domain 2"/>
    <property type="match status" value="1"/>
</dbReference>
<dbReference type="OrthoDB" id="9810250at2"/>
<evidence type="ECO:0000313" key="5">
    <source>
        <dbReference type="Proteomes" id="UP000051733"/>
    </source>
</evidence>
<dbReference type="SUPFAM" id="SSF46689">
    <property type="entry name" value="Homeodomain-like"/>
    <property type="match status" value="1"/>
</dbReference>
<proteinExistence type="predicted"/>
<evidence type="ECO:0000313" key="4">
    <source>
        <dbReference type="EMBL" id="KRM61334.1"/>
    </source>
</evidence>
<dbReference type="PROSITE" id="PS50977">
    <property type="entry name" value="HTH_TETR_2"/>
    <property type="match status" value="1"/>
</dbReference>
<sequence length="183" mass="21830">MAATKHAQLIQKDSQDYLTEALFQLLEKKSLEEIKVTELVTRAGVSRMAFYRNYQGLEDIIRQYFAPKLSRMFDNVIFQKSATIKLQDMQTFFDEFAAQLRLSTQRNYEYLIRDLFTENMSHYYENWTGLDPVKQRYWSVFMTNGVYGIWREWMLSGQREPLANLHKLIKTLQDTTELALKQR</sequence>